<organism evidence="9 10">
    <name type="scientific">Brevibacterium casei</name>
    <dbReference type="NCBI Taxonomy" id="33889"/>
    <lineage>
        <taxon>Bacteria</taxon>
        <taxon>Bacillati</taxon>
        <taxon>Actinomycetota</taxon>
        <taxon>Actinomycetes</taxon>
        <taxon>Micrococcales</taxon>
        <taxon>Brevibacteriaceae</taxon>
        <taxon>Brevibacterium</taxon>
    </lineage>
</organism>
<feature type="domain" description="FAD-binding" evidence="7">
    <location>
        <begin position="29"/>
        <end position="401"/>
    </location>
</feature>
<dbReference type="Gene3D" id="3.50.50.60">
    <property type="entry name" value="FAD/NAD(P)-binding domain"/>
    <property type="match status" value="1"/>
</dbReference>
<evidence type="ECO:0000259" key="7">
    <source>
        <dbReference type="Pfam" id="PF01494"/>
    </source>
</evidence>
<reference evidence="9 10" key="1">
    <citation type="submission" date="2019-02" db="EMBL/GenBank/DDBJ databases">
        <authorList>
            <consortium name="Pathogen Informatics"/>
        </authorList>
    </citation>
    <scope>NUCLEOTIDE SEQUENCE [LARGE SCALE GENOMIC DNA]</scope>
    <source>
        <strain evidence="9 10">3012STDY7078520</strain>
    </source>
</reference>
<evidence type="ECO:0000259" key="8">
    <source>
        <dbReference type="Pfam" id="PF07976"/>
    </source>
</evidence>
<dbReference type="PRINTS" id="PR00420">
    <property type="entry name" value="RNGMNOXGNASE"/>
</dbReference>
<dbReference type="GO" id="GO:0071949">
    <property type="term" value="F:FAD binding"/>
    <property type="evidence" value="ECO:0007669"/>
    <property type="project" value="InterPro"/>
</dbReference>
<feature type="domain" description="Phenol hydroxylase-like C-terminal dimerisation" evidence="8">
    <location>
        <begin position="439"/>
        <end position="623"/>
    </location>
</feature>
<proteinExistence type="inferred from homology"/>
<keyword evidence="5 9" id="KW-0560">Oxidoreductase</keyword>
<dbReference type="EMBL" id="CAACXN010000015">
    <property type="protein sequence ID" value="VEW14122.1"/>
    <property type="molecule type" value="Genomic_DNA"/>
</dbReference>
<evidence type="ECO:0000256" key="4">
    <source>
        <dbReference type="ARBA" id="ARBA00022827"/>
    </source>
</evidence>
<feature type="compositionally biased region" description="Basic and acidic residues" evidence="6">
    <location>
        <begin position="13"/>
        <end position="23"/>
    </location>
</feature>
<dbReference type="CDD" id="cd02979">
    <property type="entry name" value="PHOX_C"/>
    <property type="match status" value="1"/>
</dbReference>
<dbReference type="NCBIfam" id="NF006144">
    <property type="entry name" value="PRK08294.1"/>
    <property type="match status" value="1"/>
</dbReference>
<evidence type="ECO:0000256" key="1">
    <source>
        <dbReference type="ARBA" id="ARBA00001974"/>
    </source>
</evidence>
<evidence type="ECO:0000256" key="6">
    <source>
        <dbReference type="SAM" id="MobiDB-lite"/>
    </source>
</evidence>
<feature type="region of interest" description="Disordered" evidence="6">
    <location>
        <begin position="1"/>
        <end position="23"/>
    </location>
</feature>
<dbReference type="Gene3D" id="3.40.30.20">
    <property type="match status" value="1"/>
</dbReference>
<dbReference type="InterPro" id="IPR050641">
    <property type="entry name" value="RIFMO-like"/>
</dbReference>
<evidence type="ECO:0000313" key="10">
    <source>
        <dbReference type="Proteomes" id="UP000386281"/>
    </source>
</evidence>
<protein>
    <submittedName>
        <fullName evidence="9">Pentachlorophenol 4-monooxygenase</fullName>
        <ecNumber evidence="9">1.14.13.50</ecNumber>
    </submittedName>
</protein>
<evidence type="ECO:0000256" key="3">
    <source>
        <dbReference type="ARBA" id="ARBA00022630"/>
    </source>
</evidence>
<evidence type="ECO:0000256" key="5">
    <source>
        <dbReference type="ARBA" id="ARBA00023002"/>
    </source>
</evidence>
<dbReference type="SUPFAM" id="SSF54373">
    <property type="entry name" value="FAD-linked reductases, C-terminal domain"/>
    <property type="match status" value="1"/>
</dbReference>
<dbReference type="EC" id="1.14.13.50" evidence="9"/>
<dbReference type="RefSeq" id="WP_190247034.1">
    <property type="nucleotide sequence ID" value="NZ_CAACXN010000015.1"/>
</dbReference>
<dbReference type="PANTHER" id="PTHR43004">
    <property type="entry name" value="TRK SYSTEM POTASSIUM UPTAKE PROTEIN"/>
    <property type="match status" value="1"/>
</dbReference>
<dbReference type="InterPro" id="IPR036188">
    <property type="entry name" value="FAD/NAD-bd_sf"/>
</dbReference>
<dbReference type="Proteomes" id="UP000386281">
    <property type="component" value="Unassembled WGS sequence"/>
</dbReference>
<dbReference type="SUPFAM" id="SSF51905">
    <property type="entry name" value="FAD/NAD(P)-binding domain"/>
    <property type="match status" value="1"/>
</dbReference>
<dbReference type="GO" id="GO:0018677">
    <property type="term" value="F:pentachlorophenol monooxygenase activity"/>
    <property type="evidence" value="ECO:0007669"/>
    <property type="project" value="UniProtKB-EC"/>
</dbReference>
<dbReference type="Gene3D" id="3.30.9.10">
    <property type="entry name" value="D-Amino Acid Oxidase, subunit A, domain 2"/>
    <property type="match status" value="1"/>
</dbReference>
<dbReference type="Pfam" id="PF01494">
    <property type="entry name" value="FAD_binding_3"/>
    <property type="match status" value="1"/>
</dbReference>
<dbReference type="InterPro" id="IPR038220">
    <property type="entry name" value="PHOX_C_sf"/>
</dbReference>
<keyword evidence="4" id="KW-0274">FAD</keyword>
<keyword evidence="9" id="KW-0503">Monooxygenase</keyword>
<sequence>MQYYRDGFFPGDPARHPADPRVAERERDEVDVLIVGSGPAGNLLGAYLSQFGDIATRIIERRPGRLDMGQADGVACRTVETFAAFGLAHKLTDEAYWVNETSFWRPDPARPETIVRTGRVKDVEDGLSEFPHLIVNQARVHDHLLGVMEDSPTRLAPDYSRELVGIDIDRSAQFPVIARVRRTDTGETAEVRAKYLVGADGAHSAVRKALGLRMNGESAGHAWGVMDVLADTDFPDVRLKAAIQSAEAGSILLIPREGGYMIRLYVDLGEVDDANRAAVRACGVEDIIAVANRVMRPYSIDVRETVWSSIYEVGQRLTDRFDDGGGADGARDAGRHPRVFIAGDACHTHSAKAGQGMNVSMQDAYNLGWKLSAVLRGLAGPALLSTYSEERQPVAQQLIDFDREWSGLMAGSGAENMLPGELQEYFVRAGEYTAGLGIRYSGAPLTGRAEGQSQASGFSVGTRFHSAPVTRIADAKVMELGHLHRADGRFRLYLFADRGEAELERLCAWLEDDSDSPVVRHTPSGWDVDDVIDVRGVFQRTHREVETPALPSLLRPRTGRYQLIDHEKAFSAVTVDGDIFSARGIDRDTGAFVIVRPDQYIAEVGPLSDRRTISAYFADVLLRARSRP</sequence>
<accession>A0A449D986</accession>
<gene>
    <name evidence="9" type="primary">pcpB_2</name>
    <name evidence="9" type="ORF">NCTC12391_02280</name>
</gene>
<dbReference type="AlphaFoldDB" id="A0A449D986"/>
<evidence type="ECO:0000313" key="9">
    <source>
        <dbReference type="EMBL" id="VEW14122.1"/>
    </source>
</evidence>
<comment type="similarity">
    <text evidence="2">Belongs to the PheA/TfdB FAD monooxygenase family.</text>
</comment>
<evidence type="ECO:0000256" key="2">
    <source>
        <dbReference type="ARBA" id="ARBA00007801"/>
    </source>
</evidence>
<comment type="cofactor">
    <cofactor evidence="1">
        <name>FAD</name>
        <dbReference type="ChEBI" id="CHEBI:57692"/>
    </cofactor>
</comment>
<keyword evidence="3" id="KW-0285">Flavoprotein</keyword>
<dbReference type="InterPro" id="IPR012941">
    <property type="entry name" value="Phe_hydrox_C_dim_dom"/>
</dbReference>
<dbReference type="Pfam" id="PF07976">
    <property type="entry name" value="Phe_hydrox_dim"/>
    <property type="match status" value="1"/>
</dbReference>
<dbReference type="SUPFAM" id="SSF52833">
    <property type="entry name" value="Thioredoxin-like"/>
    <property type="match status" value="1"/>
</dbReference>
<name>A0A449D986_9MICO</name>
<dbReference type="InterPro" id="IPR002938">
    <property type="entry name" value="FAD-bd"/>
</dbReference>
<dbReference type="InterPro" id="IPR036249">
    <property type="entry name" value="Thioredoxin-like_sf"/>
</dbReference>
<dbReference type="PANTHER" id="PTHR43004:SF19">
    <property type="entry name" value="BINDING MONOOXYGENASE, PUTATIVE (JCVI)-RELATED"/>
    <property type="match status" value="1"/>
</dbReference>